<dbReference type="PANTHER" id="PTHR30352">
    <property type="entry name" value="PYRUVATE FORMATE-LYASE-ACTIVATING ENZYME"/>
    <property type="match status" value="1"/>
</dbReference>
<accession>A0A520KW06</accession>
<dbReference type="SUPFAM" id="SSF102114">
    <property type="entry name" value="Radical SAM enzymes"/>
    <property type="match status" value="1"/>
</dbReference>
<dbReference type="InterPro" id="IPR034457">
    <property type="entry name" value="Organic_radical-activating"/>
</dbReference>
<evidence type="ECO:0000313" key="8">
    <source>
        <dbReference type="Proteomes" id="UP000320766"/>
    </source>
</evidence>
<evidence type="ECO:0000313" key="7">
    <source>
        <dbReference type="EMBL" id="RZN68593.1"/>
    </source>
</evidence>
<evidence type="ECO:0000256" key="1">
    <source>
        <dbReference type="ARBA" id="ARBA00001966"/>
    </source>
</evidence>
<organism evidence="7 8">
    <name type="scientific">Candidatus Methanolliviera hydrocarbonicum</name>
    <dbReference type="NCBI Taxonomy" id="2491085"/>
    <lineage>
        <taxon>Archaea</taxon>
        <taxon>Methanobacteriati</taxon>
        <taxon>Methanobacteriota</taxon>
        <taxon>Candidatus Methanoliparia</taxon>
        <taxon>Candidatus Methanoliparales</taxon>
        <taxon>Candidatus Methanollivieraceae</taxon>
        <taxon>Candidatus Methanolliviera</taxon>
    </lineage>
</organism>
<reference evidence="7 8" key="1">
    <citation type="journal article" date="2019" name="Nat. Microbiol.">
        <title>Wide diversity of methane and short-chain alkane metabolisms in uncultured archaea.</title>
        <authorList>
            <person name="Borrel G."/>
            <person name="Adam P.S."/>
            <person name="McKay L.J."/>
            <person name="Chen L.X."/>
            <person name="Sierra-Garcia I.N."/>
            <person name="Sieber C.M."/>
            <person name="Letourneur Q."/>
            <person name="Ghozlane A."/>
            <person name="Andersen G.L."/>
            <person name="Li W.J."/>
            <person name="Hallam S.J."/>
            <person name="Muyzer G."/>
            <person name="de Oliveira V.M."/>
            <person name="Inskeep W.P."/>
            <person name="Banfield J.F."/>
            <person name="Gribaldo S."/>
        </authorList>
    </citation>
    <scope>NUCLEOTIDE SEQUENCE [LARGE SCALE GENOMIC DNA]</scope>
    <source>
        <strain evidence="7">NM1b</strain>
    </source>
</reference>
<evidence type="ECO:0000256" key="2">
    <source>
        <dbReference type="ARBA" id="ARBA00022485"/>
    </source>
</evidence>
<keyword evidence="4" id="KW-0479">Metal-binding</keyword>
<dbReference type="GO" id="GO:0051539">
    <property type="term" value="F:4 iron, 4 sulfur cluster binding"/>
    <property type="evidence" value="ECO:0007669"/>
    <property type="project" value="UniProtKB-KW"/>
</dbReference>
<keyword evidence="3" id="KW-0949">S-adenosyl-L-methionine</keyword>
<dbReference type="InterPro" id="IPR058240">
    <property type="entry name" value="rSAM_sf"/>
</dbReference>
<name>A0A520KW06_9EURY</name>
<dbReference type="InterPro" id="IPR013785">
    <property type="entry name" value="Aldolase_TIM"/>
</dbReference>
<keyword evidence="2" id="KW-0004">4Fe-4S</keyword>
<protein>
    <recommendedName>
        <fullName evidence="9">Radical SAM protein</fullName>
    </recommendedName>
</protein>
<evidence type="ECO:0008006" key="9">
    <source>
        <dbReference type="Google" id="ProtNLM"/>
    </source>
</evidence>
<dbReference type="EMBL" id="RXIL01000102">
    <property type="protein sequence ID" value="RZN68593.1"/>
    <property type="molecule type" value="Genomic_DNA"/>
</dbReference>
<evidence type="ECO:0000256" key="4">
    <source>
        <dbReference type="ARBA" id="ARBA00022723"/>
    </source>
</evidence>
<comment type="caution">
    <text evidence="7">The sequence shown here is derived from an EMBL/GenBank/DDBJ whole genome shotgun (WGS) entry which is preliminary data.</text>
</comment>
<dbReference type="AlphaFoldDB" id="A0A520KW06"/>
<dbReference type="Pfam" id="PF13353">
    <property type="entry name" value="Fer4_12"/>
    <property type="match status" value="1"/>
</dbReference>
<dbReference type="GO" id="GO:0046872">
    <property type="term" value="F:metal ion binding"/>
    <property type="evidence" value="ECO:0007669"/>
    <property type="project" value="UniProtKB-KW"/>
</dbReference>
<keyword evidence="6" id="KW-0411">Iron-sulfur</keyword>
<evidence type="ECO:0000256" key="5">
    <source>
        <dbReference type="ARBA" id="ARBA00023004"/>
    </source>
</evidence>
<dbReference type="Gene3D" id="3.20.20.70">
    <property type="entry name" value="Aldolase class I"/>
    <property type="match status" value="1"/>
</dbReference>
<evidence type="ECO:0000256" key="3">
    <source>
        <dbReference type="ARBA" id="ARBA00022691"/>
    </source>
</evidence>
<keyword evidence="5" id="KW-0408">Iron</keyword>
<comment type="cofactor">
    <cofactor evidence="1">
        <name>[4Fe-4S] cluster</name>
        <dbReference type="ChEBI" id="CHEBI:49883"/>
    </cofactor>
</comment>
<gene>
    <name evidence="7" type="ORF">EF807_05690</name>
</gene>
<dbReference type="Proteomes" id="UP000320766">
    <property type="component" value="Unassembled WGS sequence"/>
</dbReference>
<proteinExistence type="predicted"/>
<evidence type="ECO:0000256" key="6">
    <source>
        <dbReference type="ARBA" id="ARBA00023014"/>
    </source>
</evidence>
<dbReference type="PANTHER" id="PTHR30352:SF5">
    <property type="entry name" value="PYRUVATE FORMATE-LYASE 1-ACTIVATING ENZYME"/>
    <property type="match status" value="1"/>
</dbReference>
<sequence length="151" mass="17175">MGCNFKCDGCISKILVDQVDSASGILKRRRSEDIIKEAIAENCIGIAFFINEPTVSYYTFKDLAKRAKDNGLSVGCSTNAYFTEKALRARYISSISKDIPFQVMRFIPFGEASIDLEPTIKESEMLCNELRNYLNYVYLFNSPGTEYLMWI</sequence>